<dbReference type="InterPro" id="IPR036388">
    <property type="entry name" value="WH-like_DNA-bd_sf"/>
</dbReference>
<dbReference type="InterPro" id="IPR046335">
    <property type="entry name" value="LacI/GalR-like_sensor"/>
</dbReference>
<sequence length="355" mass="37686">MSRSVAERRAAILESLNQSGPRKVRELADELGVSAVTLRRDIEDLANQGTLVRKHGMAHPLSAEAPAPRKQPTVGLVVPHSDYYYDGIISGAKRACAEAGARLILGVSAYDQLTEMQQGRRLVANGVDGIVIAPTPNPETGLLSEKQESWLGSLTVPTVLMERPPSNAGPAAKLDSVTSAHAAGAAAAVRHLAELGHERIACLLIQGPNSAPIQAGYEEAVAILGLTSLGVVSEGRQGSVDAAPALHQLIKDGATALFIHNDQLATRALTWLQDAGTQVPRDVSIVGYDDVIAAYASVPLTSISPFRAHVGHRAVRLLLDRIQQAATPGESPFEAAEHIYLVPQLVERESTRPRK</sequence>
<dbReference type="SUPFAM" id="SSF46785">
    <property type="entry name" value="Winged helix' DNA-binding domain"/>
    <property type="match status" value="1"/>
</dbReference>
<dbReference type="Gene3D" id="3.40.50.2300">
    <property type="match status" value="2"/>
</dbReference>
<dbReference type="GO" id="GO:0003677">
    <property type="term" value="F:DNA binding"/>
    <property type="evidence" value="ECO:0007669"/>
    <property type="project" value="UniProtKB-KW"/>
</dbReference>
<dbReference type="InterPro" id="IPR001034">
    <property type="entry name" value="DeoR_HTH"/>
</dbReference>
<gene>
    <name evidence="5" type="ORF">JOF48_001577</name>
</gene>
<dbReference type="Pfam" id="PF13377">
    <property type="entry name" value="Peripla_BP_3"/>
    <property type="match status" value="1"/>
</dbReference>
<accession>A0ABS4YVF7</accession>
<dbReference type="PANTHER" id="PTHR30146:SF155">
    <property type="entry name" value="ALANINE RACEMASE"/>
    <property type="match status" value="1"/>
</dbReference>
<dbReference type="InterPro" id="IPR028082">
    <property type="entry name" value="Peripla_BP_I"/>
</dbReference>
<keyword evidence="6" id="KW-1185">Reference proteome</keyword>
<evidence type="ECO:0000256" key="1">
    <source>
        <dbReference type="ARBA" id="ARBA00023015"/>
    </source>
</evidence>
<reference evidence="5 6" key="1">
    <citation type="submission" date="2021-03" db="EMBL/GenBank/DDBJ databases">
        <title>Sequencing the genomes of 1000 actinobacteria strains.</title>
        <authorList>
            <person name="Klenk H.-P."/>
        </authorList>
    </citation>
    <scope>NUCLEOTIDE SEQUENCE [LARGE SCALE GENOMIC DNA]</scope>
    <source>
        <strain evidence="5 6">DSM 16005</strain>
    </source>
</reference>
<protein>
    <submittedName>
        <fullName evidence="5">DNA-binding LacI/PurR family transcriptional regulator</fullName>
    </submittedName>
</protein>
<organism evidence="5 6">
    <name type="scientific">Arthrobacter stackebrandtii</name>
    <dbReference type="NCBI Taxonomy" id="272161"/>
    <lineage>
        <taxon>Bacteria</taxon>
        <taxon>Bacillati</taxon>
        <taxon>Actinomycetota</taxon>
        <taxon>Actinomycetes</taxon>
        <taxon>Micrococcales</taxon>
        <taxon>Micrococcaceae</taxon>
        <taxon>Arthrobacter</taxon>
    </lineage>
</organism>
<dbReference type="EMBL" id="JAGIOI010000001">
    <property type="protein sequence ID" value="MBP2412778.1"/>
    <property type="molecule type" value="Genomic_DNA"/>
</dbReference>
<dbReference type="SMART" id="SM00420">
    <property type="entry name" value="HTH_DEOR"/>
    <property type="match status" value="1"/>
</dbReference>
<dbReference type="PRINTS" id="PR00037">
    <property type="entry name" value="HTHLACR"/>
</dbReference>
<dbReference type="RefSeq" id="WP_209679271.1">
    <property type="nucleotide sequence ID" value="NZ_JAGIOI010000001.1"/>
</dbReference>
<evidence type="ECO:0000313" key="6">
    <source>
        <dbReference type="Proteomes" id="UP000711614"/>
    </source>
</evidence>
<proteinExistence type="predicted"/>
<dbReference type="PANTHER" id="PTHR30146">
    <property type="entry name" value="LACI-RELATED TRANSCRIPTIONAL REPRESSOR"/>
    <property type="match status" value="1"/>
</dbReference>
<comment type="caution">
    <text evidence="5">The sequence shown here is derived from an EMBL/GenBank/DDBJ whole genome shotgun (WGS) entry which is preliminary data.</text>
</comment>
<evidence type="ECO:0000313" key="5">
    <source>
        <dbReference type="EMBL" id="MBP2412778.1"/>
    </source>
</evidence>
<evidence type="ECO:0000259" key="4">
    <source>
        <dbReference type="PROSITE" id="PS51000"/>
    </source>
</evidence>
<dbReference type="InterPro" id="IPR036390">
    <property type="entry name" value="WH_DNA-bd_sf"/>
</dbReference>
<dbReference type="InterPro" id="IPR018356">
    <property type="entry name" value="Tscrpt_reg_HTH_DeoR_CS"/>
</dbReference>
<dbReference type="CDD" id="cd06267">
    <property type="entry name" value="PBP1_LacI_sugar_binding-like"/>
    <property type="match status" value="1"/>
</dbReference>
<dbReference type="SUPFAM" id="SSF53822">
    <property type="entry name" value="Periplasmic binding protein-like I"/>
    <property type="match status" value="1"/>
</dbReference>
<evidence type="ECO:0000256" key="2">
    <source>
        <dbReference type="ARBA" id="ARBA00023125"/>
    </source>
</evidence>
<keyword evidence="2 5" id="KW-0238">DNA-binding</keyword>
<dbReference type="PROSITE" id="PS00894">
    <property type="entry name" value="HTH_DEOR_1"/>
    <property type="match status" value="1"/>
</dbReference>
<keyword evidence="3" id="KW-0804">Transcription</keyword>
<feature type="domain" description="HTH deoR-type" evidence="4">
    <location>
        <begin position="5"/>
        <end position="60"/>
    </location>
</feature>
<dbReference type="PROSITE" id="PS51000">
    <property type="entry name" value="HTH_DEOR_2"/>
    <property type="match status" value="1"/>
</dbReference>
<dbReference type="Gene3D" id="1.10.10.10">
    <property type="entry name" value="Winged helix-like DNA-binding domain superfamily/Winged helix DNA-binding domain"/>
    <property type="match status" value="1"/>
</dbReference>
<name>A0ABS4YVF7_9MICC</name>
<evidence type="ECO:0000256" key="3">
    <source>
        <dbReference type="ARBA" id="ARBA00023163"/>
    </source>
</evidence>
<dbReference type="Proteomes" id="UP000711614">
    <property type="component" value="Unassembled WGS sequence"/>
</dbReference>
<dbReference type="Pfam" id="PF08220">
    <property type="entry name" value="HTH_DeoR"/>
    <property type="match status" value="1"/>
</dbReference>
<keyword evidence="1" id="KW-0805">Transcription regulation</keyword>